<feature type="region of interest" description="Disordered" evidence="1">
    <location>
        <begin position="75"/>
        <end position="104"/>
    </location>
</feature>
<feature type="compositionally biased region" description="Low complexity" evidence="1">
    <location>
        <begin position="461"/>
        <end position="483"/>
    </location>
</feature>
<evidence type="ECO:0000313" key="3">
    <source>
        <dbReference type="Proteomes" id="UP001212152"/>
    </source>
</evidence>
<protein>
    <submittedName>
        <fullName evidence="2">Uncharacterized protein</fullName>
    </submittedName>
</protein>
<evidence type="ECO:0000256" key="1">
    <source>
        <dbReference type="SAM" id="MobiDB-lite"/>
    </source>
</evidence>
<sequence length="835" mass="90100">MEISPQALYTPDFASSPPGHLGLDHRSNDADDEGENDEMLKRDQQLNTDSSSIPPSLADVLRQAADKLATMVTMDEEADNFNNTLPPPPLPAAGSGGGVGADDEMDALLDRREGEDGATSSSESDWGKEVAEDAIARGLNTHPDRPHPHVHRDLSAVSGDLRPDSAYVEQPLARETTARQRPATAPARDTVRWCRYYKGMPKKPFYGPDVKSYPAIDVARPLIVEGNRSGEISMFKLKWKTDLTGKEMVFLSTGQRQELYPMNHALLLRLANPWSEVNNSTMIMSYLQRPARGERRPAPPRPPAPKPAPVVVKKRPQSASPYYARLATPRAIHAYGSFPADFVPHPRRSARSARPLSPERINALATRHRPPVDEVVPVRSIHGPARKIDPAVWDRLSVPRTRVVRRGGAPIQQRPSRPASAPVATTPVASTTAAAEAASRRKPVKVSAPPPKTSVLTGKYSAAAASPAQLPPASSSRRSSRLSTVEDSRDEPAAELLPHVLSEPPTVPASPNSAQRVIRCDSIAEEEDSPEDAPPNVIPRERTSSMHRPSKLRRNVVEQEVVEANTSKLFAEAETGSDESSTRGPSGAPEATRSLSIEQLATDASANMLTQDEAMLLARAAQMPLPSGVTIEQLASRGTGLSQDEEEMLALATYTPLPPSVAASIENLAAANGGQVTREDTLWLARAGKLPLPRSVAASFEQLATRPTDIQIGYREVDAHRQGNNLASTRPPPLTIPTSISTHKPSTATNSPSRSKSQHSLRTTTANDNSTRSSSAMSPARSAGSLLRSPARASAASPTKNKSMLLPSREGLQKKLNEPPLPQVPIRVGSRRTMR</sequence>
<name>A0AAD5TTP1_9FUNG</name>
<feature type="region of interest" description="Disordered" evidence="1">
    <location>
        <begin position="290"/>
        <end position="315"/>
    </location>
</feature>
<accession>A0AAD5TTP1</accession>
<feature type="region of interest" description="Disordered" evidence="1">
    <location>
        <begin position="523"/>
        <end position="549"/>
    </location>
</feature>
<feature type="compositionally biased region" description="Low complexity" evidence="1">
    <location>
        <begin position="770"/>
        <end position="798"/>
    </location>
</feature>
<proteinExistence type="predicted"/>
<feature type="region of interest" description="Disordered" evidence="1">
    <location>
        <begin position="404"/>
        <end position="491"/>
    </location>
</feature>
<feature type="compositionally biased region" description="Low complexity" evidence="1">
    <location>
        <begin position="414"/>
        <end position="437"/>
    </location>
</feature>
<keyword evidence="3" id="KW-1185">Reference proteome</keyword>
<organism evidence="2 3">
    <name type="scientific">Geranomyces variabilis</name>
    <dbReference type="NCBI Taxonomy" id="109894"/>
    <lineage>
        <taxon>Eukaryota</taxon>
        <taxon>Fungi</taxon>
        <taxon>Fungi incertae sedis</taxon>
        <taxon>Chytridiomycota</taxon>
        <taxon>Chytridiomycota incertae sedis</taxon>
        <taxon>Chytridiomycetes</taxon>
        <taxon>Spizellomycetales</taxon>
        <taxon>Powellomycetaceae</taxon>
        <taxon>Geranomyces</taxon>
    </lineage>
</organism>
<comment type="caution">
    <text evidence="2">The sequence shown here is derived from an EMBL/GenBank/DDBJ whole genome shotgun (WGS) entry which is preliminary data.</text>
</comment>
<feature type="compositionally biased region" description="Pro residues" evidence="1">
    <location>
        <begin position="299"/>
        <end position="308"/>
    </location>
</feature>
<feature type="compositionally biased region" description="Polar residues" evidence="1">
    <location>
        <begin position="743"/>
        <end position="769"/>
    </location>
</feature>
<dbReference type="EMBL" id="JADGJQ010000002">
    <property type="protein sequence ID" value="KAJ3185140.1"/>
    <property type="molecule type" value="Genomic_DNA"/>
</dbReference>
<feature type="region of interest" description="Disordered" evidence="1">
    <location>
        <begin position="721"/>
        <end position="835"/>
    </location>
</feature>
<feature type="compositionally biased region" description="Polar residues" evidence="1">
    <location>
        <begin position="45"/>
        <end position="54"/>
    </location>
</feature>
<dbReference type="Proteomes" id="UP001212152">
    <property type="component" value="Unassembled WGS sequence"/>
</dbReference>
<gene>
    <name evidence="2" type="ORF">HDU87_002706</name>
</gene>
<feature type="region of interest" description="Disordered" evidence="1">
    <location>
        <begin position="567"/>
        <end position="592"/>
    </location>
</feature>
<reference evidence="2" key="1">
    <citation type="submission" date="2020-05" db="EMBL/GenBank/DDBJ databases">
        <title>Phylogenomic resolution of chytrid fungi.</title>
        <authorList>
            <person name="Stajich J.E."/>
            <person name="Amses K."/>
            <person name="Simmons R."/>
            <person name="Seto K."/>
            <person name="Myers J."/>
            <person name="Bonds A."/>
            <person name="Quandt C.A."/>
            <person name="Barry K."/>
            <person name="Liu P."/>
            <person name="Grigoriev I."/>
            <person name="Longcore J.E."/>
            <person name="James T.Y."/>
        </authorList>
    </citation>
    <scope>NUCLEOTIDE SEQUENCE</scope>
    <source>
        <strain evidence="2">JEL0379</strain>
    </source>
</reference>
<dbReference type="AlphaFoldDB" id="A0AAD5TTP1"/>
<evidence type="ECO:0000313" key="2">
    <source>
        <dbReference type="EMBL" id="KAJ3185140.1"/>
    </source>
</evidence>
<feature type="region of interest" description="Disordered" evidence="1">
    <location>
        <begin position="1"/>
        <end position="58"/>
    </location>
</feature>